<organism evidence="2 3">
    <name type="scientific">Rhododendron griersonianum</name>
    <dbReference type="NCBI Taxonomy" id="479676"/>
    <lineage>
        <taxon>Eukaryota</taxon>
        <taxon>Viridiplantae</taxon>
        <taxon>Streptophyta</taxon>
        <taxon>Embryophyta</taxon>
        <taxon>Tracheophyta</taxon>
        <taxon>Spermatophyta</taxon>
        <taxon>Magnoliopsida</taxon>
        <taxon>eudicotyledons</taxon>
        <taxon>Gunneridae</taxon>
        <taxon>Pentapetalae</taxon>
        <taxon>asterids</taxon>
        <taxon>Ericales</taxon>
        <taxon>Ericaceae</taxon>
        <taxon>Ericoideae</taxon>
        <taxon>Rhodoreae</taxon>
        <taxon>Rhododendron</taxon>
    </lineage>
</organism>
<comment type="caution">
    <text evidence="2">The sequence shown here is derived from an EMBL/GenBank/DDBJ whole genome shotgun (WGS) entry which is preliminary data.</text>
</comment>
<sequence length="81" mass="9284">MDNCEALPKLLVKPTESSGINQSHINHRRRSDARPAQPRDHRDDLTLIDRLLNLKHVQNHSHKQQASSAQLVQATSNPYER</sequence>
<protein>
    <submittedName>
        <fullName evidence="2">Uncharacterized protein</fullName>
    </submittedName>
</protein>
<feature type="compositionally biased region" description="Polar residues" evidence="1">
    <location>
        <begin position="64"/>
        <end position="81"/>
    </location>
</feature>
<accession>A0AAV6LG02</accession>
<name>A0AAV6LG02_9ERIC</name>
<feature type="region of interest" description="Disordered" evidence="1">
    <location>
        <begin position="58"/>
        <end position="81"/>
    </location>
</feature>
<feature type="compositionally biased region" description="Polar residues" evidence="1">
    <location>
        <begin position="15"/>
        <end position="24"/>
    </location>
</feature>
<keyword evidence="3" id="KW-1185">Reference proteome</keyword>
<evidence type="ECO:0000256" key="1">
    <source>
        <dbReference type="SAM" id="MobiDB-lite"/>
    </source>
</evidence>
<proteinExistence type="predicted"/>
<gene>
    <name evidence="2" type="ORF">RHGRI_005564</name>
</gene>
<reference evidence="2" key="1">
    <citation type="submission" date="2020-08" db="EMBL/GenBank/DDBJ databases">
        <title>Plant Genome Project.</title>
        <authorList>
            <person name="Zhang R.-G."/>
        </authorList>
    </citation>
    <scope>NUCLEOTIDE SEQUENCE</scope>
    <source>
        <strain evidence="2">WSP0</strain>
        <tissue evidence="2">Leaf</tissue>
    </source>
</reference>
<dbReference type="Proteomes" id="UP000823749">
    <property type="component" value="Chromosome 2"/>
</dbReference>
<feature type="region of interest" description="Disordered" evidence="1">
    <location>
        <begin position="1"/>
        <end position="42"/>
    </location>
</feature>
<dbReference type="EMBL" id="JACTNZ010000002">
    <property type="protein sequence ID" value="KAG5562872.1"/>
    <property type="molecule type" value="Genomic_DNA"/>
</dbReference>
<evidence type="ECO:0000313" key="2">
    <source>
        <dbReference type="EMBL" id="KAG5562872.1"/>
    </source>
</evidence>
<dbReference type="AlphaFoldDB" id="A0AAV6LG02"/>
<evidence type="ECO:0000313" key="3">
    <source>
        <dbReference type="Proteomes" id="UP000823749"/>
    </source>
</evidence>